<keyword evidence="1" id="KW-1133">Transmembrane helix</keyword>
<keyword evidence="1" id="KW-0812">Transmembrane</keyword>
<dbReference type="VEuPathDB" id="CryptoDB:Cvel_33"/>
<dbReference type="EMBL" id="CDMZ01004701">
    <property type="protein sequence ID" value="CEM50606.1"/>
    <property type="molecule type" value="Genomic_DNA"/>
</dbReference>
<organism evidence="2">
    <name type="scientific">Chromera velia CCMP2878</name>
    <dbReference type="NCBI Taxonomy" id="1169474"/>
    <lineage>
        <taxon>Eukaryota</taxon>
        <taxon>Sar</taxon>
        <taxon>Alveolata</taxon>
        <taxon>Colpodellida</taxon>
        <taxon>Chromeraceae</taxon>
        <taxon>Chromera</taxon>
    </lineage>
</organism>
<proteinExistence type="predicted"/>
<keyword evidence="1" id="KW-0472">Membrane</keyword>
<evidence type="ECO:0000313" key="2">
    <source>
        <dbReference type="EMBL" id="CEM50606.1"/>
    </source>
</evidence>
<reference evidence="2" key="1">
    <citation type="submission" date="2014-11" db="EMBL/GenBank/DDBJ databases">
        <authorList>
            <person name="Otto D Thomas"/>
            <person name="Naeem Raeece"/>
        </authorList>
    </citation>
    <scope>NUCLEOTIDE SEQUENCE</scope>
</reference>
<name>A0A0G4I144_9ALVE</name>
<dbReference type="AlphaFoldDB" id="A0A0G4I144"/>
<feature type="transmembrane region" description="Helical" evidence="1">
    <location>
        <begin position="41"/>
        <end position="67"/>
    </location>
</feature>
<evidence type="ECO:0000256" key="1">
    <source>
        <dbReference type="SAM" id="Phobius"/>
    </source>
</evidence>
<gene>
    <name evidence="2" type="ORF">Cvel_33</name>
</gene>
<accession>A0A0G4I144</accession>
<sequence length="260" mass="27914">MSCCDCSKLCDSVKSLCTKVWEQIKPMLPNFKENAADWKPLCCGFVIGGSFSAAMLCIALAMMTYMLSPVFVKQLTPFDPNTDIECILEIEIPNAKEVCEYGQSHSKPDCPVVCEEGYQLQENTLNCTQQGVFKGNATCGDVLCPSLDYIPGAYTVCPDGGKSGSSPGCEIVCADGAPPTDNTLKCTTDGVFIGSAQCPGFPEFNAEQSRTQQAQAAAATAGATGYGQYGQQQYSPYQYTPYQYSQYPYGQAAAAAIYTE</sequence>
<protein>
    <submittedName>
        <fullName evidence="2">Uncharacterized protein</fullName>
    </submittedName>
</protein>